<accession>A0A553C701</accession>
<evidence type="ECO:0000256" key="1">
    <source>
        <dbReference type="ARBA" id="ARBA00022649"/>
    </source>
</evidence>
<organism evidence="2 3">
    <name type="scientific">Flavobacterium franklandianum</name>
    <dbReference type="NCBI Taxonomy" id="2594430"/>
    <lineage>
        <taxon>Bacteria</taxon>
        <taxon>Pseudomonadati</taxon>
        <taxon>Bacteroidota</taxon>
        <taxon>Flavobacteriia</taxon>
        <taxon>Flavobacteriales</taxon>
        <taxon>Flavobacteriaceae</taxon>
        <taxon>Flavobacterium</taxon>
    </lineage>
</organism>
<dbReference type="AlphaFoldDB" id="A0A553C701"/>
<proteinExistence type="predicted"/>
<evidence type="ECO:0000313" key="2">
    <source>
        <dbReference type="EMBL" id="TRX16285.1"/>
    </source>
</evidence>
<reference evidence="2 3" key="1">
    <citation type="submission" date="2019-07" db="EMBL/GenBank/DDBJ databases">
        <title>Novel species of Flavobacterium.</title>
        <authorList>
            <person name="Liu Q."/>
            <person name="Xin Y.-H."/>
        </authorList>
    </citation>
    <scope>NUCLEOTIDE SEQUENCE [LARGE SCALE GENOMIC DNA]</scope>
    <source>
        <strain evidence="2 3">LB3P56</strain>
    </source>
</reference>
<dbReference type="InterPro" id="IPR035093">
    <property type="entry name" value="RelE/ParE_toxin_dom_sf"/>
</dbReference>
<keyword evidence="3" id="KW-1185">Reference proteome</keyword>
<dbReference type="Gene3D" id="3.30.2310.20">
    <property type="entry name" value="RelE-like"/>
    <property type="match status" value="1"/>
</dbReference>
<evidence type="ECO:0008006" key="4">
    <source>
        <dbReference type="Google" id="ProtNLM"/>
    </source>
</evidence>
<sequence>MIYKVVIEPRAILDIQDAIDYYDSKQNGLGEYFYRVVEEHIETLAKNPFFQIKYKDYHGFPIRKFPFIILYYIDEKLETIYLMSVFNTYLNPVKYPK</sequence>
<comment type="caution">
    <text evidence="2">The sequence shown here is derived from an EMBL/GenBank/DDBJ whole genome shotgun (WGS) entry which is preliminary data.</text>
</comment>
<gene>
    <name evidence="2" type="ORF">FNW17_14320</name>
</gene>
<keyword evidence="1" id="KW-1277">Toxin-antitoxin system</keyword>
<dbReference type="RefSeq" id="WP_143390976.1">
    <property type="nucleotide sequence ID" value="NZ_VJZQ01000016.1"/>
</dbReference>
<dbReference type="OrthoDB" id="595476at2"/>
<name>A0A553C701_9FLAO</name>
<dbReference type="Pfam" id="PF05016">
    <property type="entry name" value="ParE_toxin"/>
    <property type="match status" value="1"/>
</dbReference>
<dbReference type="InterPro" id="IPR007712">
    <property type="entry name" value="RelE/ParE_toxin"/>
</dbReference>
<evidence type="ECO:0000313" key="3">
    <source>
        <dbReference type="Proteomes" id="UP000318585"/>
    </source>
</evidence>
<dbReference type="EMBL" id="VJZR01000016">
    <property type="protein sequence ID" value="TRX16285.1"/>
    <property type="molecule type" value="Genomic_DNA"/>
</dbReference>
<protein>
    <recommendedName>
        <fullName evidence="4">ParE toxin of type II toxin-antitoxin system, parDE</fullName>
    </recommendedName>
</protein>
<dbReference type="Proteomes" id="UP000318585">
    <property type="component" value="Unassembled WGS sequence"/>
</dbReference>